<reference evidence="6" key="2">
    <citation type="journal article" date="2024" name="Antonie Van Leeuwenhoek">
        <title>Roseihalotalea indica gen. nov., sp. nov., a halophilic Bacteroidetes from mesopelagic Southwest Indian Ocean with higher carbohydrate metabolic potential.</title>
        <authorList>
            <person name="Chen B."/>
            <person name="Zhang M."/>
            <person name="Lin D."/>
            <person name="Ye J."/>
            <person name="Tang K."/>
        </authorList>
    </citation>
    <scope>NUCLEOTIDE SEQUENCE</scope>
    <source>
        <strain evidence="6">TK19036</strain>
    </source>
</reference>
<gene>
    <name evidence="6" type="ORF">K4G66_25330</name>
</gene>
<evidence type="ECO:0000256" key="4">
    <source>
        <dbReference type="ARBA" id="ARBA00023136"/>
    </source>
</evidence>
<organism evidence="6">
    <name type="scientific">Roseihalotalea indica</name>
    <dbReference type="NCBI Taxonomy" id="2867963"/>
    <lineage>
        <taxon>Bacteria</taxon>
        <taxon>Pseudomonadati</taxon>
        <taxon>Bacteroidota</taxon>
        <taxon>Cytophagia</taxon>
        <taxon>Cytophagales</taxon>
        <taxon>Catalimonadaceae</taxon>
        <taxon>Roseihalotalea</taxon>
    </lineage>
</organism>
<accession>A0AA49JG05</accession>
<reference evidence="6" key="1">
    <citation type="journal article" date="2023" name="Comput. Struct. Biotechnol. J.">
        <title>Discovery of a novel marine Bacteroidetes with a rich repertoire of carbohydrate-active enzymes.</title>
        <authorList>
            <person name="Chen B."/>
            <person name="Liu G."/>
            <person name="Chen Q."/>
            <person name="Wang H."/>
            <person name="Liu L."/>
            <person name="Tang K."/>
        </authorList>
    </citation>
    <scope>NUCLEOTIDE SEQUENCE</scope>
    <source>
        <strain evidence="6">TK19036</strain>
    </source>
</reference>
<dbReference type="InterPro" id="IPR045232">
    <property type="entry name" value="FAM234"/>
</dbReference>
<keyword evidence="3" id="KW-1133">Transmembrane helix</keyword>
<comment type="subcellular location">
    <subcellularLocation>
        <location evidence="1">Membrane</location>
        <topology evidence="1">Single-pass membrane protein</topology>
    </subcellularLocation>
</comment>
<keyword evidence="4" id="KW-0472">Membrane</keyword>
<name>A0AA49JG05_9BACT</name>
<sequence>MIFNNARVELIVSQYACLFFMLCGFLCFSCSEGKEIPIKNWSASLKGIGSFSSPRAIDLNGDSVKDIVLGAGKIEFQPTDSAVVALDGRTGHVLWTASARDQIFGSPLFLDITGDAVPEVIIGGRAAELMALDGSTGKVVWEYFPEGDTTDASEHQLYNFYNPQAVRDLDDDGVNDLLVSNGGYVKAPPGELNRPAGKLMLISGKTGILLAEAYMPDGKETYMSCVTFERNNETWVIYGSGGERIPGKLYLTTLAQIQQGSLENSVVLAESETKGFIAPPVLADITQDGFDDIVVNAVDGRTLAIDGESYETLWEFSLPDTEVYCSLAVGHFDQDDVPDFFTNYGIGVFPDLMRSAQVALSGADGSLVRIDSLGSFHYGSPVAYDMDGDGLDEVLFHVNEYIPGVAKNVLKMFDFAQDTVINFTPSANGANIAGTPLLDDLDHDGSLDIVIVHETNPFDLFSIDAKVGLAVKMIPTDHKLLKPIDWGSYMGSHYDGMYRAHTLIF</sequence>
<dbReference type="GO" id="GO:0016020">
    <property type="term" value="C:membrane"/>
    <property type="evidence" value="ECO:0007669"/>
    <property type="project" value="UniProtKB-SubCell"/>
</dbReference>
<dbReference type="InterPro" id="IPR015943">
    <property type="entry name" value="WD40/YVTN_repeat-like_dom_sf"/>
</dbReference>
<proteinExistence type="predicted"/>
<evidence type="ECO:0000313" key="6">
    <source>
        <dbReference type="EMBL" id="WKN35695.1"/>
    </source>
</evidence>
<dbReference type="InterPro" id="IPR028994">
    <property type="entry name" value="Integrin_alpha_N"/>
</dbReference>
<evidence type="ECO:0000256" key="1">
    <source>
        <dbReference type="ARBA" id="ARBA00004167"/>
    </source>
</evidence>
<keyword evidence="2" id="KW-0812">Transmembrane</keyword>
<dbReference type="EMBL" id="CP120682">
    <property type="protein sequence ID" value="WKN35695.1"/>
    <property type="molecule type" value="Genomic_DNA"/>
</dbReference>
<dbReference type="PANTHER" id="PTHR21419">
    <property type="match status" value="1"/>
</dbReference>
<dbReference type="PANTHER" id="PTHR21419:SF30">
    <property type="entry name" value="IG-LIKE DOMAIN-CONTAINING PROTEIN"/>
    <property type="match status" value="1"/>
</dbReference>
<dbReference type="InterPro" id="IPR055409">
    <property type="entry name" value="Beta-prop_FAM234A_B"/>
</dbReference>
<dbReference type="Gene3D" id="2.130.10.10">
    <property type="entry name" value="YVTN repeat-like/Quinoprotein amine dehydrogenase"/>
    <property type="match status" value="1"/>
</dbReference>
<evidence type="ECO:0000256" key="2">
    <source>
        <dbReference type="ARBA" id="ARBA00022692"/>
    </source>
</evidence>
<protein>
    <submittedName>
        <fullName evidence="6">PQQ-binding-like beta-propeller repeat protein</fullName>
    </submittedName>
</protein>
<feature type="domain" description="FAM234A/B beta-propeller" evidence="5">
    <location>
        <begin position="82"/>
        <end position="343"/>
    </location>
</feature>
<evidence type="ECO:0000259" key="5">
    <source>
        <dbReference type="Pfam" id="PF23727"/>
    </source>
</evidence>
<dbReference type="Pfam" id="PF23727">
    <property type="entry name" value="Beta-prop_FAM234A_B"/>
    <property type="match status" value="1"/>
</dbReference>
<dbReference type="SUPFAM" id="SSF69318">
    <property type="entry name" value="Integrin alpha N-terminal domain"/>
    <property type="match status" value="1"/>
</dbReference>
<evidence type="ECO:0000256" key="3">
    <source>
        <dbReference type="ARBA" id="ARBA00022989"/>
    </source>
</evidence>
<dbReference type="AlphaFoldDB" id="A0AA49JG05"/>